<feature type="region of interest" description="Disordered" evidence="1">
    <location>
        <begin position="1"/>
        <end position="97"/>
    </location>
</feature>
<dbReference type="STRING" id="644358.A0A0C4DXM2"/>
<dbReference type="AlphaFoldDB" id="A0A0C4DXM2"/>
<sequence>MSGLLNNSSSKDSENSGVTGVAKAGTSALGNTVSGLTNTVGGVVGGAGRGVGETVSGITGGAGKPLGDGIGNAATAVESGSQGVAKSSRDAGEWKTN</sequence>
<protein>
    <submittedName>
        <fullName evidence="2 3">Uncharacterized protein</fullName>
    </submittedName>
</protein>
<dbReference type="OMA" id="ATTNVAH"/>
<evidence type="ECO:0000256" key="1">
    <source>
        <dbReference type="SAM" id="MobiDB-lite"/>
    </source>
</evidence>
<dbReference type="OrthoDB" id="2565331at2759"/>
<evidence type="ECO:0000313" key="4">
    <source>
        <dbReference type="Proteomes" id="UP000011715"/>
    </source>
</evidence>
<feature type="compositionally biased region" description="Polar residues" evidence="1">
    <location>
        <begin position="1"/>
        <end position="18"/>
    </location>
</feature>
<feature type="compositionally biased region" description="Gly residues" evidence="1">
    <location>
        <begin position="42"/>
        <end position="51"/>
    </location>
</feature>
<evidence type="ECO:0000313" key="2">
    <source>
        <dbReference type="EMBL" id="KLU85756.1"/>
    </source>
</evidence>
<dbReference type="EMBL" id="ADBL01001117">
    <property type="status" value="NOT_ANNOTATED_CDS"/>
    <property type="molecule type" value="Genomic_DNA"/>
</dbReference>
<keyword evidence="4" id="KW-1185">Reference proteome</keyword>
<dbReference type="Proteomes" id="UP000011715">
    <property type="component" value="Unassembled WGS sequence"/>
</dbReference>
<dbReference type="eggNOG" id="ENOG502STPC">
    <property type="taxonomic scope" value="Eukaryota"/>
</dbReference>
<reference evidence="2" key="2">
    <citation type="submission" date="2010-05" db="EMBL/GenBank/DDBJ databases">
        <title>The Genome Sequence of Magnaporthe poae strain ATCC 64411.</title>
        <authorList>
            <consortium name="The Broad Institute Genome Sequencing Platform"/>
            <consortium name="Broad Institute Genome Sequencing Center for Infectious Disease"/>
            <person name="Ma L.-J."/>
            <person name="Dead R."/>
            <person name="Young S."/>
            <person name="Zeng Q."/>
            <person name="Koehrsen M."/>
            <person name="Alvarado L."/>
            <person name="Berlin A."/>
            <person name="Chapman S.B."/>
            <person name="Chen Z."/>
            <person name="Freedman E."/>
            <person name="Gellesch M."/>
            <person name="Goldberg J."/>
            <person name="Griggs A."/>
            <person name="Gujja S."/>
            <person name="Heilman E.R."/>
            <person name="Heiman D."/>
            <person name="Hepburn T."/>
            <person name="Howarth C."/>
            <person name="Jen D."/>
            <person name="Larson L."/>
            <person name="Mehta T."/>
            <person name="Neiman D."/>
            <person name="Pearson M."/>
            <person name="Roberts A."/>
            <person name="Saif S."/>
            <person name="Shea T."/>
            <person name="Shenoy N."/>
            <person name="Sisk P."/>
            <person name="Stolte C."/>
            <person name="Sykes S."/>
            <person name="Walk T."/>
            <person name="White J."/>
            <person name="Yandava C."/>
            <person name="Haas B."/>
            <person name="Nusbaum C."/>
            <person name="Birren B."/>
        </authorList>
    </citation>
    <scope>NUCLEOTIDE SEQUENCE</scope>
    <source>
        <strain evidence="2">ATCC 64411</strain>
    </source>
</reference>
<organism evidence="3 4">
    <name type="scientific">Magnaporthiopsis poae (strain ATCC 64411 / 73-15)</name>
    <name type="common">Kentucky bluegrass fungus</name>
    <name type="synonym">Magnaporthe poae</name>
    <dbReference type="NCBI Taxonomy" id="644358"/>
    <lineage>
        <taxon>Eukaryota</taxon>
        <taxon>Fungi</taxon>
        <taxon>Dikarya</taxon>
        <taxon>Ascomycota</taxon>
        <taxon>Pezizomycotina</taxon>
        <taxon>Sordariomycetes</taxon>
        <taxon>Sordariomycetidae</taxon>
        <taxon>Magnaporthales</taxon>
        <taxon>Magnaporthaceae</taxon>
        <taxon>Magnaporthiopsis</taxon>
    </lineage>
</organism>
<proteinExistence type="predicted"/>
<dbReference type="PANTHER" id="PTHR40636">
    <property type="entry name" value="CSBD-LIKE DOMAIN-CONTAINING PROTEIN"/>
    <property type="match status" value="1"/>
</dbReference>
<reference evidence="4" key="1">
    <citation type="submission" date="2010-05" db="EMBL/GenBank/DDBJ databases">
        <title>The genome sequence of Magnaporthe poae strain ATCC 64411.</title>
        <authorList>
            <person name="Ma L.-J."/>
            <person name="Dead R."/>
            <person name="Young S."/>
            <person name="Zeng Q."/>
            <person name="Koehrsen M."/>
            <person name="Alvarado L."/>
            <person name="Berlin A."/>
            <person name="Chapman S.B."/>
            <person name="Chen Z."/>
            <person name="Freedman E."/>
            <person name="Gellesch M."/>
            <person name="Goldberg J."/>
            <person name="Griggs A."/>
            <person name="Gujja S."/>
            <person name="Heilman E.R."/>
            <person name="Heiman D."/>
            <person name="Hepburn T."/>
            <person name="Howarth C."/>
            <person name="Jen D."/>
            <person name="Larson L."/>
            <person name="Mehta T."/>
            <person name="Neiman D."/>
            <person name="Pearson M."/>
            <person name="Roberts A."/>
            <person name="Saif S."/>
            <person name="Shea T."/>
            <person name="Shenoy N."/>
            <person name="Sisk P."/>
            <person name="Stolte C."/>
            <person name="Sykes S."/>
            <person name="Walk T."/>
            <person name="White J."/>
            <person name="Yandava C."/>
            <person name="Haas B."/>
            <person name="Nusbaum C."/>
            <person name="Birren B."/>
        </authorList>
    </citation>
    <scope>NUCLEOTIDE SEQUENCE [LARGE SCALE GENOMIC DNA]</scope>
    <source>
        <strain evidence="4">ATCC 64411 / 73-15</strain>
    </source>
</reference>
<gene>
    <name evidence="2" type="ORF">MAPG_04776</name>
</gene>
<feature type="compositionally biased region" description="Low complexity" evidence="1">
    <location>
        <begin position="30"/>
        <end position="41"/>
    </location>
</feature>
<feature type="compositionally biased region" description="Gly residues" evidence="1">
    <location>
        <begin position="58"/>
        <end position="70"/>
    </location>
</feature>
<evidence type="ECO:0000313" key="3">
    <source>
        <dbReference type="EnsemblFungi" id="MAPG_04776T0"/>
    </source>
</evidence>
<dbReference type="EMBL" id="GL876968">
    <property type="protein sequence ID" value="KLU85756.1"/>
    <property type="molecule type" value="Genomic_DNA"/>
</dbReference>
<reference evidence="3" key="4">
    <citation type="journal article" date="2015" name="G3 (Bethesda)">
        <title>Genome sequences of three phytopathogenic species of the Magnaporthaceae family of fungi.</title>
        <authorList>
            <person name="Okagaki L.H."/>
            <person name="Nunes C.C."/>
            <person name="Sailsbery J."/>
            <person name="Clay B."/>
            <person name="Brown D."/>
            <person name="John T."/>
            <person name="Oh Y."/>
            <person name="Young N."/>
            <person name="Fitzgerald M."/>
            <person name="Haas B.J."/>
            <person name="Zeng Q."/>
            <person name="Young S."/>
            <person name="Adiconis X."/>
            <person name="Fan L."/>
            <person name="Levin J.Z."/>
            <person name="Mitchell T.K."/>
            <person name="Okubara P.A."/>
            <person name="Farman M.L."/>
            <person name="Kohn L.M."/>
            <person name="Birren B."/>
            <person name="Ma L.-J."/>
            <person name="Dean R.A."/>
        </authorList>
    </citation>
    <scope>NUCLEOTIDE SEQUENCE</scope>
    <source>
        <strain evidence="3">ATCC 64411 / 73-15</strain>
    </source>
</reference>
<dbReference type="EnsemblFungi" id="MAPG_04776T0">
    <property type="protein sequence ID" value="MAPG_04776T0"/>
    <property type="gene ID" value="MAPG_04776"/>
</dbReference>
<dbReference type="VEuPathDB" id="FungiDB:MAPG_04776"/>
<feature type="compositionally biased region" description="Basic and acidic residues" evidence="1">
    <location>
        <begin position="87"/>
        <end position="97"/>
    </location>
</feature>
<accession>A0A0C4DXM2</accession>
<reference evidence="3" key="5">
    <citation type="submission" date="2015-06" db="UniProtKB">
        <authorList>
            <consortium name="EnsemblFungi"/>
        </authorList>
    </citation>
    <scope>IDENTIFICATION</scope>
    <source>
        <strain evidence="3">ATCC 64411</strain>
    </source>
</reference>
<name>A0A0C4DXM2_MAGP6</name>
<reference evidence="2" key="3">
    <citation type="submission" date="2011-03" db="EMBL/GenBank/DDBJ databases">
        <title>Annotation of Magnaporthe poae ATCC 64411.</title>
        <authorList>
            <person name="Ma L.-J."/>
            <person name="Dead R."/>
            <person name="Young S.K."/>
            <person name="Zeng Q."/>
            <person name="Gargeya S."/>
            <person name="Fitzgerald M."/>
            <person name="Haas B."/>
            <person name="Abouelleil A."/>
            <person name="Alvarado L."/>
            <person name="Arachchi H.M."/>
            <person name="Berlin A."/>
            <person name="Brown A."/>
            <person name="Chapman S.B."/>
            <person name="Chen Z."/>
            <person name="Dunbar C."/>
            <person name="Freedman E."/>
            <person name="Gearin G."/>
            <person name="Gellesch M."/>
            <person name="Goldberg J."/>
            <person name="Griggs A."/>
            <person name="Gujja S."/>
            <person name="Heiman D."/>
            <person name="Howarth C."/>
            <person name="Larson L."/>
            <person name="Lui A."/>
            <person name="MacDonald P.J.P."/>
            <person name="Mehta T."/>
            <person name="Montmayeur A."/>
            <person name="Murphy C."/>
            <person name="Neiman D."/>
            <person name="Pearson M."/>
            <person name="Priest M."/>
            <person name="Roberts A."/>
            <person name="Saif S."/>
            <person name="Shea T."/>
            <person name="Shenoy N."/>
            <person name="Sisk P."/>
            <person name="Stolte C."/>
            <person name="Sykes S."/>
            <person name="Yandava C."/>
            <person name="Wortman J."/>
            <person name="Nusbaum C."/>
            <person name="Birren B."/>
        </authorList>
    </citation>
    <scope>NUCLEOTIDE SEQUENCE</scope>
    <source>
        <strain evidence="2">ATCC 64411</strain>
    </source>
</reference>
<dbReference type="PANTHER" id="PTHR40636:SF1">
    <property type="entry name" value="CSBD-LIKE DOMAIN-CONTAINING PROTEIN"/>
    <property type="match status" value="1"/>
</dbReference>